<sequence>MDRPNPIIVLWSHPRSMSTATERLMRERGDLDCLHEPFMYDYYVHRQVRRFPHFEPQPDHPRSYDDIRAMLLDRAAAGPVFLKDMAYYVVPRILEDPELLQRMRHAFLIRDPAAALASYYRIDPDLTCEEVGLEAQWRLFRGLRDRGLDAPVVRAEDVRGAPERVIGALWQRLGLQYVASAFDWSEAPPEDWAQVGDWHGQAESSTGIKPVSEAERAKKARQFEEAAQTSPRLRDLLAHHQPFHDRLAAHALTG</sequence>
<dbReference type="PANTHER" id="PTHR42743:SF13">
    <property type="entry name" value="P-LOOP CONTAINING NUCLEOSIDE TRIPHOSPHATE HYDROLASE PROTEIN"/>
    <property type="match status" value="1"/>
</dbReference>
<comment type="caution">
    <text evidence="2">The sequence shown here is derived from an EMBL/GenBank/DDBJ whole genome shotgun (WGS) entry which is preliminary data.</text>
</comment>
<reference evidence="2 3" key="1">
    <citation type="submission" date="2018-11" db="EMBL/GenBank/DDBJ databases">
        <title>Mesobaculum littorinae gen. nov., sp. nov., isolated from Littorina scabra that represents a novel genus of the order Rhodobacteraceae.</title>
        <authorList>
            <person name="Li F."/>
        </authorList>
    </citation>
    <scope>NUCLEOTIDE SEQUENCE [LARGE SCALE GENOMIC DNA]</scope>
    <source>
        <strain evidence="2 3">M0103</strain>
    </source>
</reference>
<dbReference type="AlphaFoldDB" id="A0A438AIT7"/>
<evidence type="ECO:0000256" key="1">
    <source>
        <dbReference type="ARBA" id="ARBA00009320"/>
    </source>
</evidence>
<evidence type="ECO:0000313" key="3">
    <source>
        <dbReference type="Proteomes" id="UP000285908"/>
    </source>
</evidence>
<comment type="similarity">
    <text evidence="1">Belongs to the class-IV pyridoxal-phosphate-dependent aminotransferase family.</text>
</comment>
<dbReference type="InterPro" id="IPR027417">
    <property type="entry name" value="P-loop_NTPase"/>
</dbReference>
<dbReference type="RefSeq" id="WP_127905805.1">
    <property type="nucleotide sequence ID" value="NZ_RQXX01000002.1"/>
</dbReference>
<proteinExistence type="inferred from homology"/>
<organism evidence="2 3">
    <name type="scientific">Mesobaculum littorinae</name>
    <dbReference type="NCBI Taxonomy" id="2486419"/>
    <lineage>
        <taxon>Bacteria</taxon>
        <taxon>Pseudomonadati</taxon>
        <taxon>Pseudomonadota</taxon>
        <taxon>Alphaproteobacteria</taxon>
        <taxon>Rhodobacterales</taxon>
        <taxon>Roseobacteraceae</taxon>
        <taxon>Mesobaculum</taxon>
    </lineage>
</organism>
<dbReference type="Gene3D" id="3.40.50.300">
    <property type="entry name" value="P-loop containing nucleotide triphosphate hydrolases"/>
    <property type="match status" value="1"/>
</dbReference>
<name>A0A438AIT7_9RHOB</name>
<dbReference type="InterPro" id="IPR050571">
    <property type="entry name" value="Class-IV_PLP-Dep_Aminotrnsfr"/>
</dbReference>
<keyword evidence="3" id="KW-1185">Reference proteome</keyword>
<dbReference type="EMBL" id="RQXX01000002">
    <property type="protein sequence ID" value="RVV98574.1"/>
    <property type="molecule type" value="Genomic_DNA"/>
</dbReference>
<accession>A0A438AIT7</accession>
<dbReference type="GO" id="GO:0019752">
    <property type="term" value="P:carboxylic acid metabolic process"/>
    <property type="evidence" value="ECO:0007669"/>
    <property type="project" value="TreeGrafter"/>
</dbReference>
<dbReference type="PANTHER" id="PTHR42743">
    <property type="entry name" value="AMINO-ACID AMINOTRANSFERASE"/>
    <property type="match status" value="1"/>
</dbReference>
<evidence type="ECO:0000313" key="2">
    <source>
        <dbReference type="EMBL" id="RVV98574.1"/>
    </source>
</evidence>
<dbReference type="Proteomes" id="UP000285908">
    <property type="component" value="Unassembled WGS sequence"/>
</dbReference>
<evidence type="ECO:0008006" key="4">
    <source>
        <dbReference type="Google" id="ProtNLM"/>
    </source>
</evidence>
<protein>
    <recommendedName>
        <fullName evidence="4">Sulfotransferase family protein</fullName>
    </recommendedName>
</protein>
<dbReference type="OrthoDB" id="272985at2"/>
<dbReference type="Pfam" id="PF19798">
    <property type="entry name" value="Sulfotransfer_5"/>
    <property type="match status" value="1"/>
</dbReference>
<gene>
    <name evidence="2" type="ORF">EKE94_06570</name>
</gene>
<dbReference type="SUPFAM" id="SSF52540">
    <property type="entry name" value="P-loop containing nucleoside triphosphate hydrolases"/>
    <property type="match status" value="1"/>
</dbReference>